<organism evidence="2 3">
    <name type="scientific">Chionoecetes opilio</name>
    <name type="common">Atlantic snow crab</name>
    <name type="synonym">Cancer opilio</name>
    <dbReference type="NCBI Taxonomy" id="41210"/>
    <lineage>
        <taxon>Eukaryota</taxon>
        <taxon>Metazoa</taxon>
        <taxon>Ecdysozoa</taxon>
        <taxon>Arthropoda</taxon>
        <taxon>Crustacea</taxon>
        <taxon>Multicrustacea</taxon>
        <taxon>Malacostraca</taxon>
        <taxon>Eumalacostraca</taxon>
        <taxon>Eucarida</taxon>
        <taxon>Decapoda</taxon>
        <taxon>Pleocyemata</taxon>
        <taxon>Brachyura</taxon>
        <taxon>Eubrachyura</taxon>
        <taxon>Majoidea</taxon>
        <taxon>Majidae</taxon>
        <taxon>Chionoecetes</taxon>
    </lineage>
</organism>
<evidence type="ECO:0000313" key="2">
    <source>
        <dbReference type="EMBL" id="KAG0711242.1"/>
    </source>
</evidence>
<feature type="compositionally biased region" description="Basic and acidic residues" evidence="1">
    <location>
        <begin position="97"/>
        <end position="106"/>
    </location>
</feature>
<dbReference type="EMBL" id="JACEEZ010023491">
    <property type="protein sequence ID" value="KAG0711242.1"/>
    <property type="molecule type" value="Genomic_DNA"/>
</dbReference>
<comment type="caution">
    <text evidence="2">The sequence shown here is derived from an EMBL/GenBank/DDBJ whole genome shotgun (WGS) entry which is preliminary data.</text>
</comment>
<proteinExistence type="predicted"/>
<protein>
    <submittedName>
        <fullName evidence="2">Uncharacterized protein</fullName>
    </submittedName>
</protein>
<evidence type="ECO:0000256" key="1">
    <source>
        <dbReference type="SAM" id="MobiDB-lite"/>
    </source>
</evidence>
<accession>A0A8J5CKM2</accession>
<reference evidence="2" key="1">
    <citation type="submission" date="2020-07" db="EMBL/GenBank/DDBJ databases">
        <title>The High-quality genome of the commercially important snow crab, Chionoecetes opilio.</title>
        <authorList>
            <person name="Jeong J.-H."/>
            <person name="Ryu S."/>
        </authorList>
    </citation>
    <scope>NUCLEOTIDE SEQUENCE</scope>
    <source>
        <strain evidence="2">MADBK_172401_WGS</strain>
        <tissue evidence="2">Digestive gland</tissue>
    </source>
</reference>
<gene>
    <name evidence="2" type="ORF">GWK47_021034</name>
</gene>
<dbReference type="AlphaFoldDB" id="A0A8J5CKM2"/>
<feature type="compositionally biased region" description="Basic residues" evidence="1">
    <location>
        <begin position="83"/>
        <end position="96"/>
    </location>
</feature>
<feature type="region of interest" description="Disordered" evidence="1">
    <location>
        <begin position="1"/>
        <end position="151"/>
    </location>
</feature>
<feature type="compositionally biased region" description="Acidic residues" evidence="1">
    <location>
        <begin position="15"/>
        <end position="41"/>
    </location>
</feature>
<dbReference type="Proteomes" id="UP000770661">
    <property type="component" value="Unassembled WGS sequence"/>
</dbReference>
<name>A0A8J5CKM2_CHIOP</name>
<evidence type="ECO:0000313" key="3">
    <source>
        <dbReference type="Proteomes" id="UP000770661"/>
    </source>
</evidence>
<keyword evidence="3" id="KW-1185">Reference proteome</keyword>
<sequence length="167" mass="19172">MRGRGRPHKRNAEQQESEEEEDDQEEDYHDEDDDGPEGDENEQYHTMPPARKRRQRGKGSTSRPLPDGWSVYSFNSRLQDREKKKRKKKKRGKKKKNVTDPWDHSPHHPASKTPLTTSRRRSRARVTSREEASSALIRSTGGSESRLKGSMSLVSPRSALLFVPAPV</sequence>